<keyword evidence="3" id="KW-1185">Reference proteome</keyword>
<feature type="compositionally biased region" description="Low complexity" evidence="1">
    <location>
        <begin position="138"/>
        <end position="150"/>
    </location>
</feature>
<name>A0ABM4G997_DROKI</name>
<feature type="compositionally biased region" description="Polar residues" evidence="1">
    <location>
        <begin position="165"/>
        <end position="175"/>
    </location>
</feature>
<evidence type="ECO:0000313" key="3">
    <source>
        <dbReference type="Proteomes" id="UP001652661"/>
    </source>
</evidence>
<evidence type="ECO:0000256" key="1">
    <source>
        <dbReference type="SAM" id="MobiDB-lite"/>
    </source>
</evidence>
<proteinExistence type="predicted"/>
<feature type="signal peptide" evidence="2">
    <location>
        <begin position="1"/>
        <end position="23"/>
    </location>
</feature>
<feature type="region of interest" description="Disordered" evidence="1">
    <location>
        <begin position="113"/>
        <end position="175"/>
    </location>
</feature>
<dbReference type="RefSeq" id="XP_070139291.1">
    <property type="nucleotide sequence ID" value="XM_070283190.1"/>
</dbReference>
<protein>
    <submittedName>
        <fullName evidence="4">Uncharacterized protein isoform X2</fullName>
    </submittedName>
</protein>
<dbReference type="Proteomes" id="UP001652661">
    <property type="component" value="Chromosome 2L"/>
</dbReference>
<accession>A0ABM4G997</accession>
<evidence type="ECO:0000313" key="4">
    <source>
        <dbReference type="RefSeq" id="XP_070139291.1"/>
    </source>
</evidence>
<dbReference type="GeneID" id="108072545"/>
<feature type="chain" id="PRO_5047514256" evidence="2">
    <location>
        <begin position="24"/>
        <end position="193"/>
    </location>
</feature>
<gene>
    <name evidence="4" type="primary">LOC108072545</name>
</gene>
<reference evidence="3" key="1">
    <citation type="submission" date="2025-05" db="UniProtKB">
        <authorList>
            <consortium name="RefSeq"/>
        </authorList>
    </citation>
    <scope>NUCLEOTIDE SEQUENCE [LARGE SCALE GENOMIC DNA]</scope>
    <source>
        <strain evidence="3">14028-0561.14</strain>
    </source>
</reference>
<evidence type="ECO:0000256" key="2">
    <source>
        <dbReference type="SAM" id="SignalP"/>
    </source>
</evidence>
<feature type="compositionally biased region" description="Basic and acidic residues" evidence="1">
    <location>
        <begin position="152"/>
        <end position="164"/>
    </location>
</feature>
<keyword evidence="2" id="KW-0732">Signal</keyword>
<reference evidence="4" key="2">
    <citation type="submission" date="2025-08" db="UniProtKB">
        <authorList>
            <consortium name="RefSeq"/>
        </authorList>
    </citation>
    <scope>IDENTIFICATION</scope>
    <source>
        <strain evidence="4">14028-0561.14</strain>
        <tissue evidence="4">Whole fly</tissue>
    </source>
</reference>
<sequence length="193" mass="21562">MCKFTNRLFVFALLLLALGGSLAQPASGRRNVVSDLLEVLYEDYNDNDFQREDVFYDQRQKGAENLQLSVDGVVIGMSPQMGPNLLYSMAAKYLSEMMLRKSTTEPDIDELFEDDPVTKKTELPPPDYSLLHADDPFTETAESAASESSTKLPEHANRDLESKQQHIVSPQNSSLNPSLQMLSLLKMLKSSKA</sequence>
<organism evidence="3 4">
    <name type="scientific">Drosophila kikkawai</name>
    <name type="common">Fruit fly</name>
    <dbReference type="NCBI Taxonomy" id="30033"/>
    <lineage>
        <taxon>Eukaryota</taxon>
        <taxon>Metazoa</taxon>
        <taxon>Ecdysozoa</taxon>
        <taxon>Arthropoda</taxon>
        <taxon>Hexapoda</taxon>
        <taxon>Insecta</taxon>
        <taxon>Pterygota</taxon>
        <taxon>Neoptera</taxon>
        <taxon>Endopterygota</taxon>
        <taxon>Diptera</taxon>
        <taxon>Brachycera</taxon>
        <taxon>Muscomorpha</taxon>
        <taxon>Ephydroidea</taxon>
        <taxon>Drosophilidae</taxon>
        <taxon>Drosophila</taxon>
        <taxon>Sophophora</taxon>
    </lineage>
</organism>